<dbReference type="AlphaFoldDB" id="A0A383BY07"/>
<evidence type="ECO:0000313" key="1">
    <source>
        <dbReference type="EMBL" id="SVE24268.1"/>
    </source>
</evidence>
<gene>
    <name evidence="1" type="ORF">METZ01_LOCUS477122</name>
</gene>
<feature type="non-terminal residue" evidence="1">
    <location>
        <position position="208"/>
    </location>
</feature>
<proteinExistence type="predicted"/>
<sequence length="208" mass="22343">MSQGVVSKMYSSRRAGFLLSFLIVISAFSPLISTASATGLVELSLSNQHLLISPGTTANVTLTVHNNDTQINDYTVDINPNYNSAWNVSLVDSVIEDVLPTFSSSTTIVVTLDSLALLSDQTIVELLVNQSGSVANATIELTLSIQPHYEASIDISNVGVEGLILVNPGTTIDVNIDVMNLGNMNDTILLDVVDEPNLVQWWDDYNSG</sequence>
<accession>A0A383BY07</accession>
<reference evidence="1" key="1">
    <citation type="submission" date="2018-05" db="EMBL/GenBank/DDBJ databases">
        <authorList>
            <person name="Lanie J.A."/>
            <person name="Ng W.-L."/>
            <person name="Kazmierczak K.M."/>
            <person name="Andrzejewski T.M."/>
            <person name="Davidsen T.M."/>
            <person name="Wayne K.J."/>
            <person name="Tettelin H."/>
            <person name="Glass J.I."/>
            <person name="Rusch D."/>
            <person name="Podicherti R."/>
            <person name="Tsui H.-C.T."/>
            <person name="Winkler M.E."/>
        </authorList>
    </citation>
    <scope>NUCLEOTIDE SEQUENCE</scope>
</reference>
<name>A0A383BY07_9ZZZZ</name>
<dbReference type="EMBL" id="UINC01203830">
    <property type="protein sequence ID" value="SVE24268.1"/>
    <property type="molecule type" value="Genomic_DNA"/>
</dbReference>
<organism evidence="1">
    <name type="scientific">marine metagenome</name>
    <dbReference type="NCBI Taxonomy" id="408172"/>
    <lineage>
        <taxon>unclassified sequences</taxon>
        <taxon>metagenomes</taxon>
        <taxon>ecological metagenomes</taxon>
    </lineage>
</organism>
<evidence type="ECO:0008006" key="2">
    <source>
        <dbReference type="Google" id="ProtNLM"/>
    </source>
</evidence>
<protein>
    <recommendedName>
        <fullName evidence="2">Alpha-galactosidase NEW3 domain-containing protein</fullName>
    </recommendedName>
</protein>